<feature type="domain" description="PA14" evidence="1">
    <location>
        <begin position="627"/>
        <end position="754"/>
    </location>
</feature>
<dbReference type="InterPro" id="IPR011050">
    <property type="entry name" value="Pectin_lyase_fold/virulence"/>
</dbReference>
<dbReference type="InterPro" id="IPR037524">
    <property type="entry name" value="PA14/GLEYA"/>
</dbReference>
<dbReference type="RefSeq" id="WP_162444558.1">
    <property type="nucleotide sequence ID" value="NZ_CP048222.1"/>
</dbReference>
<dbReference type="InterPro" id="IPR011658">
    <property type="entry name" value="PA14_dom"/>
</dbReference>
<reference evidence="2 3" key="1">
    <citation type="submission" date="2020-01" db="EMBL/GenBank/DDBJ databases">
        <authorList>
            <person name="Kim M.K."/>
        </authorList>
    </citation>
    <scope>NUCLEOTIDE SEQUENCE [LARGE SCALE GENOMIC DNA]</scope>
    <source>
        <strain evidence="2 3">172606-1</strain>
    </source>
</reference>
<dbReference type="Pfam" id="PF05048">
    <property type="entry name" value="NosD"/>
    <property type="match status" value="1"/>
</dbReference>
<dbReference type="Pfam" id="PF13229">
    <property type="entry name" value="Beta_helix"/>
    <property type="match status" value="1"/>
</dbReference>
<dbReference type="Gene3D" id="2.160.20.10">
    <property type="entry name" value="Single-stranded right-handed beta-helix, Pectin lyase-like"/>
    <property type="match status" value="2"/>
</dbReference>
<dbReference type="SMART" id="SM00758">
    <property type="entry name" value="PA14"/>
    <property type="match status" value="1"/>
</dbReference>
<dbReference type="EMBL" id="CP048222">
    <property type="protein sequence ID" value="QHT68547.1"/>
    <property type="molecule type" value="Genomic_DNA"/>
</dbReference>
<dbReference type="InterPro" id="IPR012334">
    <property type="entry name" value="Pectin_lyas_fold"/>
</dbReference>
<dbReference type="PROSITE" id="PS51820">
    <property type="entry name" value="PA14"/>
    <property type="match status" value="1"/>
</dbReference>
<proteinExistence type="predicted"/>
<dbReference type="Pfam" id="PF07691">
    <property type="entry name" value="PA14"/>
    <property type="match status" value="1"/>
</dbReference>
<evidence type="ECO:0000313" key="3">
    <source>
        <dbReference type="Proteomes" id="UP000480178"/>
    </source>
</evidence>
<evidence type="ECO:0000259" key="1">
    <source>
        <dbReference type="PROSITE" id="PS51820"/>
    </source>
</evidence>
<dbReference type="InterPro" id="IPR007742">
    <property type="entry name" value="NosD_dom"/>
</dbReference>
<gene>
    <name evidence="2" type="ORF">GXP67_18805</name>
</gene>
<organism evidence="2 3">
    <name type="scientific">Rhodocytophaga rosea</name>
    <dbReference type="NCBI Taxonomy" id="2704465"/>
    <lineage>
        <taxon>Bacteria</taxon>
        <taxon>Pseudomonadati</taxon>
        <taxon>Bacteroidota</taxon>
        <taxon>Cytophagia</taxon>
        <taxon>Cytophagales</taxon>
        <taxon>Rhodocytophagaceae</taxon>
        <taxon>Rhodocytophaga</taxon>
    </lineage>
</organism>
<sequence length="754" mass="84120">MSFTGNLIAQNTIPLKAGTIIRKSATIKPGIYKLSSTSMENGVILIEGDNITVDFNGAVLQGFSQTTTPDQYTGIGLQLKGSNITIKNAVIKGYKVGLIARNCAFLKISYCDLSYNYKQHLRSTLEREDVSDWMSYHSNKNDEWLRYGAGIYLSNCTQAQVSHCTITGGQNGLMLTGCEEGTFWNNNFSFLSGIGIGMYRSSRNKIMHNKLDWCVRGYSHGVYQRGQDSAAILVYEQSSENTFAYNSATHSGDGFFLWAGQYTMDTGDGGCNDNLLYGNDFSHAPTNGVEITFSLNKVINNRIEECTHGIWGGYSFNTLILGNQFAGNKYAIAIEHGQENSIGYNTFENDTTGIWLFSRKSQPKDWGYAQKRDTRSREYTIAGNQFNHTPAPLLINGTREILIEHNTFNYFTTLLKSDSMLNELNLVSNNLADFDAKNIQASAASKNIINERNFLNPVSGKLKSAPVAFADTIGKGILETVLQKEAPDSLPGGINPMLKPAQLRGRKYILVGEWGPYDFKSPVLWPRKRNTNGNWEFELLGPAGKWKLKKQKGIMLSATSGNIPGTLTAQVDKDSLVDIDVELEYTGAAIITTFGEKIAAGKPYVFHFRKFAVPMQWNVQWYKYDKSTDPQAKPEAFQKLLKSKKLFKSEQTKNLAYDWYGSFGKDMPSDSVATVAEGTFTVPKGHYTLHVTSDDGVRIWLDGKKVIDHWKPHEPEYDSVSLPLHGTHQLRIEHYEIGGFATLVFGLKPDEEVQ</sequence>
<evidence type="ECO:0000313" key="2">
    <source>
        <dbReference type="EMBL" id="QHT68547.1"/>
    </source>
</evidence>
<dbReference type="SUPFAM" id="SSF56988">
    <property type="entry name" value="Anthrax protective antigen"/>
    <property type="match status" value="1"/>
</dbReference>
<dbReference type="KEGG" id="rhoz:GXP67_18805"/>
<name>A0A6C0GKS1_9BACT</name>
<dbReference type="InterPro" id="IPR006626">
    <property type="entry name" value="PbH1"/>
</dbReference>
<dbReference type="AlphaFoldDB" id="A0A6C0GKS1"/>
<dbReference type="SUPFAM" id="SSF51126">
    <property type="entry name" value="Pectin lyase-like"/>
    <property type="match status" value="1"/>
</dbReference>
<dbReference type="Proteomes" id="UP000480178">
    <property type="component" value="Chromosome"/>
</dbReference>
<accession>A0A6C0GKS1</accession>
<protein>
    <recommendedName>
        <fullName evidence="1">PA14 domain-containing protein</fullName>
    </recommendedName>
</protein>
<dbReference type="InterPro" id="IPR039448">
    <property type="entry name" value="Beta_helix"/>
</dbReference>
<dbReference type="SMART" id="SM00710">
    <property type="entry name" value="PbH1"/>
    <property type="match status" value="7"/>
</dbReference>
<dbReference type="Gene3D" id="2.60.120.380">
    <property type="match status" value="1"/>
</dbReference>
<keyword evidence="3" id="KW-1185">Reference proteome</keyword>